<evidence type="ECO:0000256" key="10">
    <source>
        <dbReference type="PIRSR" id="PIRSR000105-1"/>
    </source>
</evidence>
<dbReference type="PANTHER" id="PTHR48075">
    <property type="entry name" value="3-HYDROXYACYL-COA DEHYDROGENASE FAMILY PROTEIN"/>
    <property type="match status" value="1"/>
</dbReference>
<dbReference type="NCBIfam" id="NF004783">
    <property type="entry name" value="PRK06129.1"/>
    <property type="match status" value="1"/>
</dbReference>
<evidence type="ECO:0000256" key="1">
    <source>
        <dbReference type="ARBA" id="ARBA00004496"/>
    </source>
</evidence>
<dbReference type="InterPro" id="IPR006176">
    <property type="entry name" value="3-OHacyl-CoA_DH_NAD-bd"/>
</dbReference>
<evidence type="ECO:0000313" key="14">
    <source>
        <dbReference type="Proteomes" id="UP000185494"/>
    </source>
</evidence>
<dbReference type="PIRSF" id="PIRSF000105">
    <property type="entry name" value="HCDH"/>
    <property type="match status" value="1"/>
</dbReference>
<proteinExistence type="inferred from homology"/>
<evidence type="ECO:0000256" key="3">
    <source>
        <dbReference type="ARBA" id="ARBA00011738"/>
    </source>
</evidence>
<dbReference type="Proteomes" id="UP000185494">
    <property type="component" value="Chromosome 1"/>
</dbReference>
<dbReference type="EC" id="1.1.1.45" evidence="8"/>
<dbReference type="InterPro" id="IPR006180">
    <property type="entry name" value="3-OHacyl-CoA_DH_CS"/>
</dbReference>
<dbReference type="InterPro" id="IPR006108">
    <property type="entry name" value="3HC_DH_C"/>
</dbReference>
<organism evidence="13 14">
    <name type="scientific">Roseomonas gilardii</name>
    <dbReference type="NCBI Taxonomy" id="257708"/>
    <lineage>
        <taxon>Bacteria</taxon>
        <taxon>Pseudomonadati</taxon>
        <taxon>Pseudomonadota</taxon>
        <taxon>Alphaproteobacteria</taxon>
        <taxon>Acetobacterales</taxon>
        <taxon>Roseomonadaceae</taxon>
        <taxon>Roseomonas</taxon>
    </lineage>
</organism>
<name>A0A1L7AAR5_9PROT</name>
<keyword evidence="4" id="KW-0963">Cytoplasm</keyword>
<evidence type="ECO:0000256" key="9">
    <source>
        <dbReference type="ARBA" id="ARBA00042709"/>
    </source>
</evidence>
<dbReference type="PANTHER" id="PTHR48075:SF1">
    <property type="entry name" value="LAMBDA-CRYSTALLIN HOMOLOG"/>
    <property type="match status" value="1"/>
</dbReference>
<dbReference type="KEGG" id="rgi:RGI145_00840"/>
<evidence type="ECO:0000259" key="12">
    <source>
        <dbReference type="Pfam" id="PF02737"/>
    </source>
</evidence>
<evidence type="ECO:0000256" key="5">
    <source>
        <dbReference type="ARBA" id="ARBA00022553"/>
    </source>
</evidence>
<accession>A0A1L7AAR5</accession>
<feature type="domain" description="3-hydroxyacyl-CoA dehydrogenase C-terminal" evidence="11">
    <location>
        <begin position="183"/>
        <end position="270"/>
    </location>
</feature>
<dbReference type="AlphaFoldDB" id="A0A1L7AAR5"/>
<dbReference type="STRING" id="257708.RGI145_00840"/>
<feature type="domain" description="3-hydroxyacyl-CoA dehydrogenase NAD binding" evidence="12">
    <location>
        <begin position="3"/>
        <end position="180"/>
    </location>
</feature>
<evidence type="ECO:0000259" key="11">
    <source>
        <dbReference type="Pfam" id="PF00725"/>
    </source>
</evidence>
<dbReference type="GO" id="GO:0050104">
    <property type="term" value="F:L-gulonate 3-dehydrogenase activity"/>
    <property type="evidence" value="ECO:0007669"/>
    <property type="project" value="UniProtKB-EC"/>
</dbReference>
<dbReference type="GO" id="GO:0006631">
    <property type="term" value="P:fatty acid metabolic process"/>
    <property type="evidence" value="ECO:0007669"/>
    <property type="project" value="InterPro"/>
</dbReference>
<evidence type="ECO:0000256" key="6">
    <source>
        <dbReference type="ARBA" id="ARBA00023002"/>
    </source>
</evidence>
<keyword evidence="7" id="KW-0520">NAD</keyword>
<evidence type="ECO:0000256" key="7">
    <source>
        <dbReference type="ARBA" id="ARBA00023027"/>
    </source>
</evidence>
<keyword evidence="5" id="KW-0597">Phosphoprotein</keyword>
<dbReference type="EMBL" id="CP015583">
    <property type="protein sequence ID" value="APT55878.1"/>
    <property type="molecule type" value="Genomic_DNA"/>
</dbReference>
<dbReference type="GO" id="GO:0070403">
    <property type="term" value="F:NAD+ binding"/>
    <property type="evidence" value="ECO:0007669"/>
    <property type="project" value="InterPro"/>
</dbReference>
<dbReference type="InterPro" id="IPR036291">
    <property type="entry name" value="NAD(P)-bd_dom_sf"/>
</dbReference>
<comment type="subcellular location">
    <subcellularLocation>
        <location evidence="1">Cytoplasm</location>
    </subcellularLocation>
</comment>
<keyword evidence="6" id="KW-0560">Oxidoreductase</keyword>
<dbReference type="RefSeq" id="WP_075796847.1">
    <property type="nucleotide sequence ID" value="NZ_CP015583.1"/>
</dbReference>
<evidence type="ECO:0000256" key="4">
    <source>
        <dbReference type="ARBA" id="ARBA00022490"/>
    </source>
</evidence>
<dbReference type="PROSITE" id="PS00067">
    <property type="entry name" value="3HCDH"/>
    <property type="match status" value="1"/>
</dbReference>
<evidence type="ECO:0000256" key="2">
    <source>
        <dbReference type="ARBA" id="ARBA00009463"/>
    </source>
</evidence>
<comment type="similarity">
    <text evidence="2">Belongs to the 3-hydroxyacyl-CoA dehydrogenase family.</text>
</comment>
<comment type="subunit">
    <text evidence="3">Homodimer.</text>
</comment>
<evidence type="ECO:0000313" key="13">
    <source>
        <dbReference type="EMBL" id="APT55878.1"/>
    </source>
</evidence>
<feature type="site" description="Important for catalytic activity" evidence="10">
    <location>
        <position position="136"/>
    </location>
</feature>
<dbReference type="InterPro" id="IPR013328">
    <property type="entry name" value="6PGD_dom2"/>
</dbReference>
<dbReference type="SUPFAM" id="SSF48179">
    <property type="entry name" value="6-phosphogluconate dehydrogenase C-terminal domain-like"/>
    <property type="match status" value="1"/>
</dbReference>
<dbReference type="SUPFAM" id="SSF51735">
    <property type="entry name" value="NAD(P)-binding Rossmann-fold domains"/>
    <property type="match status" value="1"/>
</dbReference>
<dbReference type="GO" id="GO:0005737">
    <property type="term" value="C:cytoplasm"/>
    <property type="evidence" value="ECO:0007669"/>
    <property type="project" value="UniProtKB-SubCell"/>
</dbReference>
<dbReference type="Gene3D" id="1.10.1040.10">
    <property type="entry name" value="N-(1-d-carboxylethyl)-l-norvaline Dehydrogenase, domain 2"/>
    <property type="match status" value="1"/>
</dbReference>
<dbReference type="Gene3D" id="3.40.50.720">
    <property type="entry name" value="NAD(P)-binding Rossmann-like Domain"/>
    <property type="match status" value="1"/>
</dbReference>
<dbReference type="InterPro" id="IPR022694">
    <property type="entry name" value="3-OHacyl-CoA_DH"/>
</dbReference>
<dbReference type="eggNOG" id="COG1250">
    <property type="taxonomic scope" value="Bacteria"/>
</dbReference>
<dbReference type="Pfam" id="PF00725">
    <property type="entry name" value="3HCDH"/>
    <property type="match status" value="1"/>
</dbReference>
<dbReference type="InterPro" id="IPR008927">
    <property type="entry name" value="6-PGluconate_DH-like_C_sf"/>
</dbReference>
<sequence>MRVCIAGSGLIGRAWGMIFARAGWEVRLWDPVEGVADKARALCAEGLRNLAEHGLCQDPEGAAARIQAARDLAAALDGVDFVQENGPEVLEVKRALFRELDALAPRGAIIASSSSAIRCSLFTEDLPGRARCLIGHPVNPPHLVPVVEISGAEWTDPPVVARAREIYDSIGQVPVTVLKEIEGFVLNRLQGALLAEAFRLVEEGYVTPEDLDRTVADGLGLRWSFLGPFATIELNAPGGIPDYCARYTGFYRRLAADPAGPEVFDEAKTGEIMRQWPRRDDLPERMQWRDARLAALRAHKQEQETR</sequence>
<gene>
    <name evidence="13" type="ORF">RGI145_00840</name>
</gene>
<protein>
    <recommendedName>
        <fullName evidence="9">L-gulonate 3-dehydrogenase</fullName>
        <ecNumber evidence="8">1.1.1.45</ecNumber>
    </recommendedName>
    <alternativeName>
        <fullName evidence="9">L-gulonate 3-dehydrogenase</fullName>
    </alternativeName>
</protein>
<evidence type="ECO:0000256" key="8">
    <source>
        <dbReference type="ARBA" id="ARBA00038962"/>
    </source>
</evidence>
<reference evidence="13 14" key="1">
    <citation type="submission" date="2016-05" db="EMBL/GenBank/DDBJ databases">
        <title>Complete Genome and Methylome Analysis of Psychrotrophic Bacterial Isolates from Antarctic Lake Untersee.</title>
        <authorList>
            <person name="Fomenkov A."/>
            <person name="Akimov V.N."/>
            <person name="Vasilyeva L.V."/>
            <person name="Andersen D."/>
            <person name="Vincze T."/>
            <person name="Roberts R.J."/>
        </authorList>
    </citation>
    <scope>NUCLEOTIDE SEQUENCE [LARGE SCALE GENOMIC DNA]</scope>
    <source>
        <strain evidence="13 14">U14-5</strain>
    </source>
</reference>
<dbReference type="Pfam" id="PF02737">
    <property type="entry name" value="3HCDH_N"/>
    <property type="match status" value="1"/>
</dbReference>